<dbReference type="Proteomes" id="UP000270924">
    <property type="component" value="Unassembled WGS sequence"/>
</dbReference>
<organism evidence="3 4">
    <name type="scientific">Wuchereria bancrofti</name>
    <dbReference type="NCBI Taxonomy" id="6293"/>
    <lineage>
        <taxon>Eukaryota</taxon>
        <taxon>Metazoa</taxon>
        <taxon>Ecdysozoa</taxon>
        <taxon>Nematoda</taxon>
        <taxon>Chromadorea</taxon>
        <taxon>Rhabditida</taxon>
        <taxon>Spirurina</taxon>
        <taxon>Spiruromorpha</taxon>
        <taxon>Filarioidea</taxon>
        <taxon>Onchocercidae</taxon>
        <taxon>Wuchereria</taxon>
    </lineage>
</organism>
<feature type="compositionally biased region" description="Basic residues" evidence="1">
    <location>
        <begin position="444"/>
        <end position="469"/>
    </location>
</feature>
<evidence type="ECO:0000259" key="2">
    <source>
        <dbReference type="PROSITE" id="PS50882"/>
    </source>
</evidence>
<dbReference type="PROSITE" id="PS50882">
    <property type="entry name" value="YTH"/>
    <property type="match status" value="1"/>
</dbReference>
<dbReference type="GO" id="GO:0003729">
    <property type="term" value="F:mRNA binding"/>
    <property type="evidence" value="ECO:0007669"/>
    <property type="project" value="TreeGrafter"/>
</dbReference>
<reference evidence="3 4" key="1">
    <citation type="submission" date="2018-11" db="EMBL/GenBank/DDBJ databases">
        <authorList>
            <consortium name="Pathogen Informatics"/>
        </authorList>
    </citation>
    <scope>NUCLEOTIDE SEQUENCE [LARGE SCALE GENOMIC DNA]</scope>
</reference>
<feature type="region of interest" description="Disordered" evidence="1">
    <location>
        <begin position="17"/>
        <end position="74"/>
    </location>
</feature>
<dbReference type="OrthoDB" id="5842105at2759"/>
<evidence type="ECO:0000313" key="3">
    <source>
        <dbReference type="EMBL" id="VDM10735.1"/>
    </source>
</evidence>
<feature type="domain" description="YTH" evidence="2">
    <location>
        <begin position="205"/>
        <end position="337"/>
    </location>
</feature>
<dbReference type="GO" id="GO:1990247">
    <property type="term" value="F:N6-methyladenosine-containing RNA reader activity"/>
    <property type="evidence" value="ECO:0007669"/>
    <property type="project" value="TreeGrafter"/>
</dbReference>
<evidence type="ECO:0000313" key="4">
    <source>
        <dbReference type="Proteomes" id="UP000270924"/>
    </source>
</evidence>
<keyword evidence="4" id="KW-1185">Reference proteome</keyword>
<dbReference type="CDD" id="cd21134">
    <property type="entry name" value="YTH"/>
    <property type="match status" value="1"/>
</dbReference>
<feature type="region of interest" description="Disordered" evidence="1">
    <location>
        <begin position="434"/>
        <end position="514"/>
    </location>
</feature>
<dbReference type="PANTHER" id="PTHR12357:SF3">
    <property type="entry name" value="YTH DOMAIN-CONTAINING PROTEIN 1"/>
    <property type="match status" value="1"/>
</dbReference>
<accession>A0A3P7FN87</accession>
<sequence length="514" mass="58104">MMLGSNCLLKIRQFSLCPPVDDDSSNPSSSDRAAPSVKSRPSKNVDEHDSDDNCDTSKQSNSSESSKKSHDGNNKIGYCQAQAVSNDGVVVVVEDHSDQLDEGDVDLDLVVRDECNETHELFSSFIPSSEEKGESNAYGILVSASFFFEFSEETLEPSRCNSVPLVKKEDVSTYKRARSIESYKYKRPGAVICAESIEIECLMHRAQFFLARACEENIKLAMETSLWTTHPFVEKLLAEAYRRAPVVILVFLARNADHFAGFARMCSEALYRSQPAMRWVDFKGGGNIKLQWITKCPLALSATDHIKNPFNKEKVIYAASDGCEIQRAAGQRLCSLFPFDDSVDLKTLKLKIRDNSQKLPSLLETEISYLEFRNAKRNLPIKKTLKELLREGRPPAMLLSSSRHGSRSRMNCGTESYGASRLLPLMDVAVSYPSHNSSRLSSSLRKRRASPKRLSPKRRPLIRSHRHRSKSTDHEKKHSLERSSGHKYDSYSAHNSSKSNWRDNSHEEHELFRR</sequence>
<feature type="compositionally biased region" description="Basic and acidic residues" evidence="1">
    <location>
        <begin position="500"/>
        <end position="514"/>
    </location>
</feature>
<dbReference type="Gene3D" id="3.10.590.10">
    <property type="entry name" value="ph1033 like domains"/>
    <property type="match status" value="1"/>
</dbReference>
<dbReference type="Pfam" id="PF04146">
    <property type="entry name" value="YTH"/>
    <property type="match status" value="1"/>
</dbReference>
<dbReference type="AlphaFoldDB" id="A0A3P7FN87"/>
<dbReference type="InParanoid" id="A0A3P7FN87"/>
<name>A0A3P7FN87_WUCBA</name>
<dbReference type="OMA" id="QFFLARA"/>
<feature type="compositionally biased region" description="Low complexity" evidence="1">
    <location>
        <begin position="25"/>
        <end position="36"/>
    </location>
</feature>
<dbReference type="GO" id="GO:0000398">
    <property type="term" value="P:mRNA splicing, via spliceosome"/>
    <property type="evidence" value="ECO:0007669"/>
    <property type="project" value="TreeGrafter"/>
</dbReference>
<protein>
    <recommendedName>
        <fullName evidence="2">YTH domain-containing protein</fullName>
    </recommendedName>
</protein>
<dbReference type="InterPro" id="IPR045168">
    <property type="entry name" value="YTH_prot"/>
</dbReference>
<dbReference type="GO" id="GO:0000381">
    <property type="term" value="P:regulation of alternative mRNA splicing, via spliceosome"/>
    <property type="evidence" value="ECO:0007669"/>
    <property type="project" value="TreeGrafter"/>
</dbReference>
<dbReference type="GO" id="GO:0005654">
    <property type="term" value="C:nucleoplasm"/>
    <property type="evidence" value="ECO:0007669"/>
    <property type="project" value="TreeGrafter"/>
</dbReference>
<gene>
    <name evidence="3" type="ORF">WBA_LOCUS4121</name>
</gene>
<dbReference type="InterPro" id="IPR007275">
    <property type="entry name" value="YTH_domain"/>
</dbReference>
<dbReference type="PANTHER" id="PTHR12357">
    <property type="entry name" value="YTH YT521-B HOMOLOGY DOMAIN-CONTAINING"/>
    <property type="match status" value="1"/>
</dbReference>
<evidence type="ECO:0000256" key="1">
    <source>
        <dbReference type="SAM" id="MobiDB-lite"/>
    </source>
</evidence>
<dbReference type="EMBL" id="UYWW01001596">
    <property type="protein sequence ID" value="VDM10735.1"/>
    <property type="molecule type" value="Genomic_DNA"/>
</dbReference>
<proteinExistence type="predicted"/>
<feature type="compositionally biased region" description="Basic and acidic residues" evidence="1">
    <location>
        <begin position="470"/>
        <end position="489"/>
    </location>
</feature>